<name>A0ACB9VAU4_9CETA</name>
<reference evidence="1" key="1">
    <citation type="submission" date="2022-03" db="EMBL/GenBank/DDBJ databases">
        <title>Genomic analyses of argali, domestic sheep and their hybrids provide insights into chromosomal evolution, heterosis and genetic basis of agronomic traits.</title>
        <authorList>
            <person name="Li M."/>
        </authorList>
    </citation>
    <scope>NUCLEOTIDE SEQUENCE</scope>
    <source>
        <strain evidence="1">F1 hybrid</strain>
    </source>
</reference>
<sequence length="337" mass="37407">MQSDNDEFTRLVTVIHGILFSYFYQNPSEKPDVFRNSSSSVLRFILGLPCEEDQEVLDGILPTEPSAGLKRQFPNDSEDARAVSAPGKIPRKEANSLPQRNVNCNTGESEELPIEVADFECALCMRLLFEPVTTPCGHVLPEMPRALPGPRPALSLVQNLTRDVPIFVCAIAFPTMPCLLHVFEPRYRLMIRRCLETGAKRSGLCLSAEHAGISEYGCMLAVKDVRTFPDGGSLIDAVGISCFRVLNHRHGDGYNRQPLNTQKMKGSDSESKSDPGGPAWSWWMLAVLPLARKAQLATLGVISLKEHLLAIRRILVIITQEGLFTFTIPYLDFHLST</sequence>
<dbReference type="Proteomes" id="UP001057279">
    <property type="component" value="Linkage Group LG03"/>
</dbReference>
<keyword evidence="2" id="KW-1185">Reference proteome</keyword>
<dbReference type="EMBL" id="CM043028">
    <property type="protein sequence ID" value="KAI4587027.1"/>
    <property type="molecule type" value="Genomic_DNA"/>
</dbReference>
<gene>
    <name evidence="1" type="ORF">MJG53_004814</name>
</gene>
<organism evidence="1 2">
    <name type="scientific">Ovis ammon polii x Ovis aries</name>
    <dbReference type="NCBI Taxonomy" id="2918886"/>
    <lineage>
        <taxon>Eukaryota</taxon>
        <taxon>Metazoa</taxon>
        <taxon>Chordata</taxon>
        <taxon>Craniata</taxon>
        <taxon>Vertebrata</taxon>
        <taxon>Euteleostomi</taxon>
        <taxon>Mammalia</taxon>
        <taxon>Eutheria</taxon>
        <taxon>Laurasiatheria</taxon>
        <taxon>Artiodactyla</taxon>
        <taxon>Ruminantia</taxon>
        <taxon>Pecora</taxon>
        <taxon>Bovidae</taxon>
        <taxon>Caprinae</taxon>
        <taxon>Ovis</taxon>
    </lineage>
</organism>
<proteinExistence type="predicted"/>
<evidence type="ECO:0000313" key="2">
    <source>
        <dbReference type="Proteomes" id="UP001057279"/>
    </source>
</evidence>
<evidence type="ECO:0000313" key="1">
    <source>
        <dbReference type="EMBL" id="KAI4587027.1"/>
    </source>
</evidence>
<protein>
    <submittedName>
        <fullName evidence="1">Uncharacterized protein</fullName>
    </submittedName>
</protein>
<accession>A0ACB9VAU4</accession>
<comment type="caution">
    <text evidence="1">The sequence shown here is derived from an EMBL/GenBank/DDBJ whole genome shotgun (WGS) entry which is preliminary data.</text>
</comment>